<accession>A0A9P5YEA1</accession>
<organism evidence="3 4">
    <name type="scientific">Collybia nuda</name>
    <dbReference type="NCBI Taxonomy" id="64659"/>
    <lineage>
        <taxon>Eukaryota</taxon>
        <taxon>Fungi</taxon>
        <taxon>Dikarya</taxon>
        <taxon>Basidiomycota</taxon>
        <taxon>Agaricomycotina</taxon>
        <taxon>Agaricomycetes</taxon>
        <taxon>Agaricomycetidae</taxon>
        <taxon>Agaricales</taxon>
        <taxon>Tricholomatineae</taxon>
        <taxon>Clitocybaceae</taxon>
        <taxon>Collybia</taxon>
    </lineage>
</organism>
<gene>
    <name evidence="3" type="ORF">BDZ94DRAFT_976975</name>
</gene>
<name>A0A9P5YEA1_9AGAR</name>
<sequence>MLHLTNCARLLKSIKTSLGTGLVLPQVLVHKLSTMSTTSEFKLFPAPSAPESKYIPSWTGFNPNSTATLAKVLEDNHKRWHIFFNDQGFHNHAAHRALAIWSLGADADVIQGGYDADLSYQHPAIEPPQPITAANFNDHLGDKPYYQAYLAFFTNLVKEKGAKAVIEEYVFSKKANFEAAGSKKPHPGMFDRLLGGLIHPMIHTGYGLEFGLPGMTVEGLAETAVHPRSATGLVPSSFFGADAPSAISQVVSRLKSIALTDDTPPGVHAFTVLARVLNDPELGKMVDTEGVGMFAETMDKHGDALAKYVQDWHVDGSNPQAILHKMEELMWTNALIYGVGGWKPGKEFNADFFHMHMVTSSIFLGSYMAYLSPASQEILLKGYFFVCLGWWVSRGRADLDIENFYKSTSAHPAPSGLLPEPEDSALPSPSSPQAVTPNPWLPIIETSLVHPDDHLTKLQRTLRHYSSLFGSRPAGLPDFKNTELPGADKIDGSLFIRAAGLTAKRLGRVREGEKPGHWDRHGFYKLTAKP</sequence>
<evidence type="ECO:0000256" key="2">
    <source>
        <dbReference type="SAM" id="MobiDB-lite"/>
    </source>
</evidence>
<evidence type="ECO:0008006" key="5">
    <source>
        <dbReference type="Google" id="ProtNLM"/>
    </source>
</evidence>
<comment type="caution">
    <text evidence="3">The sequence shown here is derived from an EMBL/GenBank/DDBJ whole genome shotgun (WGS) entry which is preliminary data.</text>
</comment>
<protein>
    <recommendedName>
        <fullName evidence="5">Oxidoreductase AflY</fullName>
    </recommendedName>
</protein>
<keyword evidence="4" id="KW-1185">Reference proteome</keyword>
<reference evidence="3" key="1">
    <citation type="submission" date="2020-11" db="EMBL/GenBank/DDBJ databases">
        <authorList>
            <consortium name="DOE Joint Genome Institute"/>
            <person name="Ahrendt S."/>
            <person name="Riley R."/>
            <person name="Andreopoulos W."/>
            <person name="Labutti K."/>
            <person name="Pangilinan J."/>
            <person name="Ruiz-Duenas F.J."/>
            <person name="Barrasa J.M."/>
            <person name="Sanchez-Garcia M."/>
            <person name="Camarero S."/>
            <person name="Miyauchi S."/>
            <person name="Serrano A."/>
            <person name="Linde D."/>
            <person name="Babiker R."/>
            <person name="Drula E."/>
            <person name="Ayuso-Fernandez I."/>
            <person name="Pacheco R."/>
            <person name="Padilla G."/>
            <person name="Ferreira P."/>
            <person name="Barriuso J."/>
            <person name="Kellner H."/>
            <person name="Castanera R."/>
            <person name="Alfaro M."/>
            <person name="Ramirez L."/>
            <person name="Pisabarro A.G."/>
            <person name="Kuo A."/>
            <person name="Tritt A."/>
            <person name="Lipzen A."/>
            <person name="He G."/>
            <person name="Yan M."/>
            <person name="Ng V."/>
            <person name="Cullen D."/>
            <person name="Martin F."/>
            <person name="Rosso M.-N."/>
            <person name="Henrissat B."/>
            <person name="Hibbett D."/>
            <person name="Martinez A.T."/>
            <person name="Grigoriev I.V."/>
        </authorList>
    </citation>
    <scope>NUCLEOTIDE SEQUENCE</scope>
    <source>
        <strain evidence="3">CBS 247.69</strain>
    </source>
</reference>
<keyword evidence="1" id="KW-0560">Oxidoreductase</keyword>
<dbReference type="GO" id="GO:0016491">
    <property type="term" value="F:oxidoreductase activity"/>
    <property type="evidence" value="ECO:0007669"/>
    <property type="project" value="UniProtKB-KW"/>
</dbReference>
<evidence type="ECO:0000313" key="3">
    <source>
        <dbReference type="EMBL" id="KAF9467674.1"/>
    </source>
</evidence>
<dbReference type="Pfam" id="PF14027">
    <property type="entry name" value="Questin_oxidase"/>
    <property type="match status" value="1"/>
</dbReference>
<feature type="region of interest" description="Disordered" evidence="2">
    <location>
        <begin position="412"/>
        <end position="434"/>
    </location>
</feature>
<evidence type="ECO:0000256" key="1">
    <source>
        <dbReference type="ARBA" id="ARBA00023002"/>
    </source>
</evidence>
<dbReference type="Proteomes" id="UP000807353">
    <property type="component" value="Unassembled WGS sequence"/>
</dbReference>
<dbReference type="PANTHER" id="PTHR35870">
    <property type="entry name" value="PROTEIN, PUTATIVE (AFU_ORTHOLOGUE AFUA_5G03330)-RELATED"/>
    <property type="match status" value="1"/>
</dbReference>
<evidence type="ECO:0000313" key="4">
    <source>
        <dbReference type="Proteomes" id="UP000807353"/>
    </source>
</evidence>
<dbReference type="InterPro" id="IPR025337">
    <property type="entry name" value="Questin_oxidase-like"/>
</dbReference>
<proteinExistence type="predicted"/>
<dbReference type="EMBL" id="MU150236">
    <property type="protein sequence ID" value="KAF9467674.1"/>
    <property type="molecule type" value="Genomic_DNA"/>
</dbReference>
<dbReference type="AlphaFoldDB" id="A0A9P5YEA1"/>
<dbReference type="PANTHER" id="PTHR35870:SF1">
    <property type="entry name" value="PROTEIN, PUTATIVE (AFU_ORTHOLOGUE AFUA_5G03330)-RELATED"/>
    <property type="match status" value="1"/>
</dbReference>
<dbReference type="OrthoDB" id="10004862at2759"/>